<dbReference type="Gene3D" id="3.40.50.1820">
    <property type="entry name" value="alpha/beta hydrolase"/>
    <property type="match status" value="1"/>
</dbReference>
<dbReference type="PANTHER" id="PTHR37017:SF11">
    <property type="entry name" value="ESTERASE_LIPASE_THIOESTERASE DOMAIN-CONTAINING PROTEIN"/>
    <property type="match status" value="1"/>
</dbReference>
<proteinExistence type="predicted"/>
<dbReference type="GO" id="GO:0016787">
    <property type="term" value="F:hydrolase activity"/>
    <property type="evidence" value="ECO:0007669"/>
    <property type="project" value="UniProtKB-KW"/>
</dbReference>
<protein>
    <submittedName>
        <fullName evidence="2">Alpha/beta fold hydrolase</fullName>
    </submittedName>
</protein>
<organism evidence="2 3">
    <name type="scientific">Pseudonocardia ailaonensis</name>
    <dbReference type="NCBI Taxonomy" id="367279"/>
    <lineage>
        <taxon>Bacteria</taxon>
        <taxon>Bacillati</taxon>
        <taxon>Actinomycetota</taxon>
        <taxon>Actinomycetes</taxon>
        <taxon>Pseudonocardiales</taxon>
        <taxon>Pseudonocardiaceae</taxon>
        <taxon>Pseudonocardia</taxon>
    </lineage>
</organism>
<comment type="caution">
    <text evidence="2">The sequence shown here is derived from an EMBL/GenBank/DDBJ whole genome shotgun (WGS) entry which is preliminary data.</text>
</comment>
<accession>A0ABN2NHL8</accession>
<feature type="domain" description="AB hydrolase-1" evidence="1">
    <location>
        <begin position="3"/>
        <end position="219"/>
    </location>
</feature>
<dbReference type="InterPro" id="IPR052897">
    <property type="entry name" value="Sec-Metab_Biosynth_Hydrolase"/>
</dbReference>
<name>A0ABN2NHL8_9PSEU</name>
<evidence type="ECO:0000313" key="3">
    <source>
        <dbReference type="Proteomes" id="UP001500449"/>
    </source>
</evidence>
<dbReference type="InterPro" id="IPR000073">
    <property type="entry name" value="AB_hydrolase_1"/>
</dbReference>
<dbReference type="InterPro" id="IPR029058">
    <property type="entry name" value="AB_hydrolase_fold"/>
</dbReference>
<keyword evidence="3" id="KW-1185">Reference proteome</keyword>
<evidence type="ECO:0000313" key="2">
    <source>
        <dbReference type="EMBL" id="GAA1867033.1"/>
    </source>
</evidence>
<dbReference type="SUPFAM" id="SSF53474">
    <property type="entry name" value="alpha/beta-Hydrolases"/>
    <property type="match status" value="1"/>
</dbReference>
<dbReference type="PANTHER" id="PTHR37017">
    <property type="entry name" value="AB HYDROLASE-1 DOMAIN-CONTAINING PROTEIN-RELATED"/>
    <property type="match status" value="1"/>
</dbReference>
<dbReference type="Proteomes" id="UP001500449">
    <property type="component" value="Unassembled WGS sequence"/>
</dbReference>
<dbReference type="EMBL" id="BAAAQK010000022">
    <property type="protein sequence ID" value="GAA1867033.1"/>
    <property type="molecule type" value="Genomic_DNA"/>
</dbReference>
<sequence>MQFLLIHGGTFDDRCWDRMRPHLTLPAVAVVQPGRGDNRPDEIRTVGLPDYRATVADTVARTPGELILVAHSLAGLSVTAGILAAPERVRHVVLLSCAVPPQGGTVLGTTGRPEVVGGDAGEPVVQTPELVAHMAGEMTAEQLEHAIALSVPEPGRILRTPATLEGWEVDVPKTWVRLARDTVFPPDLQTEMAARAGVDEIVDLDAGHLAMFSRPEELAGICNEMAAKYV</sequence>
<keyword evidence="2" id="KW-0378">Hydrolase</keyword>
<dbReference type="Pfam" id="PF12697">
    <property type="entry name" value="Abhydrolase_6"/>
    <property type="match status" value="1"/>
</dbReference>
<reference evidence="2 3" key="1">
    <citation type="journal article" date="2019" name="Int. J. Syst. Evol. Microbiol.">
        <title>The Global Catalogue of Microorganisms (GCM) 10K type strain sequencing project: providing services to taxonomists for standard genome sequencing and annotation.</title>
        <authorList>
            <consortium name="The Broad Institute Genomics Platform"/>
            <consortium name="The Broad Institute Genome Sequencing Center for Infectious Disease"/>
            <person name="Wu L."/>
            <person name="Ma J."/>
        </authorList>
    </citation>
    <scope>NUCLEOTIDE SEQUENCE [LARGE SCALE GENOMIC DNA]</scope>
    <source>
        <strain evidence="2 3">JCM 16009</strain>
    </source>
</reference>
<evidence type="ECO:0000259" key="1">
    <source>
        <dbReference type="Pfam" id="PF12697"/>
    </source>
</evidence>
<dbReference type="RefSeq" id="WP_344423040.1">
    <property type="nucleotide sequence ID" value="NZ_BAAAQK010000022.1"/>
</dbReference>
<gene>
    <name evidence="2" type="ORF">GCM10009836_54320</name>
</gene>